<name>A0A0U5ANB8_9BACT</name>
<evidence type="ECO:0000259" key="1">
    <source>
        <dbReference type="Pfam" id="PF13173"/>
    </source>
</evidence>
<evidence type="ECO:0000313" key="4">
    <source>
        <dbReference type="Proteomes" id="UP000068196"/>
    </source>
</evidence>
<keyword evidence="4" id="KW-1185">Reference proteome</keyword>
<dbReference type="RefSeq" id="WP_068514701.1">
    <property type="nucleotide sequence ID" value="NZ_AP014945.1"/>
</dbReference>
<dbReference type="InterPro" id="IPR025420">
    <property type="entry name" value="DUF4143"/>
</dbReference>
<dbReference type="Pfam" id="PF13635">
    <property type="entry name" value="DUF4143"/>
    <property type="match status" value="1"/>
</dbReference>
<accession>A0A0U5ANB8</accession>
<evidence type="ECO:0000259" key="2">
    <source>
        <dbReference type="Pfam" id="PF13635"/>
    </source>
</evidence>
<dbReference type="Proteomes" id="UP000068196">
    <property type="component" value="Chromosome"/>
</dbReference>
<dbReference type="AlphaFoldDB" id="A0A0U5ANB8"/>
<dbReference type="InterPro" id="IPR027417">
    <property type="entry name" value="P-loop_NTPase"/>
</dbReference>
<dbReference type="SUPFAM" id="SSF52540">
    <property type="entry name" value="P-loop containing nucleoside triphosphate hydrolases"/>
    <property type="match status" value="1"/>
</dbReference>
<gene>
    <name evidence="3" type="ORF">THC_1185</name>
</gene>
<sequence>MKKKEILKTIIREFHASEIPSLVKRDVEVPIASGKIISIIGPRRSGKTYFLYQLISTIVESTSNKENILYINFEDERLDLTTEELDLILQAYRELYPEIDLSKAFFFFDEIQNVNGWEKFIRRIYDSITKNIFITGSNSKMLGDEIATSLRGRTLKYKILPLSFKEFLSFKKFKITLPQDFYDSKIKAKVINLFKEYMLWGGFPEIIFQPESIKMRILQEYFDVMIYRDLIERYSIKDTFVLKYFIKRVAETVSKSLSINKIYNEIKSHGLKVGKNILYEFLEYLENAFLIRKIKKKSHSVLRSEFSDRKAYFIDNGILIAINVFEGQDYGILLENLIFRELYRKSKNLFFHKEKKECDFILEDSFPIQVCFDFSDPAVKKREIKGLVECCRRFNFKKGLIITFDEEDVLNVNGYTFTVVPAYKWLLKKSVN</sequence>
<dbReference type="EMBL" id="AP014945">
    <property type="protein sequence ID" value="BAU23556.1"/>
    <property type="molecule type" value="Genomic_DNA"/>
</dbReference>
<feature type="domain" description="DUF4143" evidence="2">
    <location>
        <begin position="228"/>
        <end position="367"/>
    </location>
</feature>
<protein>
    <submittedName>
        <fullName evidence="3">ATPase</fullName>
    </submittedName>
</protein>
<evidence type="ECO:0000313" key="3">
    <source>
        <dbReference type="EMBL" id="BAU23556.1"/>
    </source>
</evidence>
<feature type="domain" description="AAA" evidence="1">
    <location>
        <begin position="34"/>
        <end position="168"/>
    </location>
</feature>
<dbReference type="Pfam" id="PF13173">
    <property type="entry name" value="AAA_14"/>
    <property type="match status" value="1"/>
</dbReference>
<organism evidence="3 4">
    <name type="scientific">Caldimicrobium thiodismutans</name>
    <dbReference type="NCBI Taxonomy" id="1653476"/>
    <lineage>
        <taxon>Bacteria</taxon>
        <taxon>Pseudomonadati</taxon>
        <taxon>Thermodesulfobacteriota</taxon>
        <taxon>Thermodesulfobacteria</taxon>
        <taxon>Thermodesulfobacteriales</taxon>
        <taxon>Thermodesulfobacteriaceae</taxon>
        <taxon>Caldimicrobium</taxon>
    </lineage>
</organism>
<dbReference type="PANTHER" id="PTHR33295:SF8">
    <property type="entry name" value="AAA+ ATPASE DOMAIN-CONTAINING PROTEIN"/>
    <property type="match status" value="1"/>
</dbReference>
<reference evidence="3 4" key="1">
    <citation type="journal article" date="2016" name="Int. J. Syst. Evol. Microbiol.">
        <title>Caldimicrobium thiodismutans sp. nov., a sulfur-disproportionating bacterium isolated from a hot spring, and emended description of the genus Caldimicrobium.</title>
        <authorList>
            <person name="Kojima H."/>
            <person name="Umezawa K."/>
            <person name="Fukui M."/>
        </authorList>
    </citation>
    <scope>NUCLEOTIDE SEQUENCE [LARGE SCALE GENOMIC DNA]</scope>
    <source>
        <strain evidence="3 4">TF1</strain>
    </source>
</reference>
<dbReference type="OrthoDB" id="9801684at2"/>
<reference evidence="4" key="2">
    <citation type="journal article" date="2016" name="Int. J. Syst. Evol. Microbiol.">
        <title>Caldimicrobium thiodismutans sp. nov., a sulfur-disproportionating bacterium isolated from a hot spring.</title>
        <authorList>
            <person name="Kojima H."/>
            <person name="Umezawa K."/>
            <person name="Fukui M."/>
        </authorList>
    </citation>
    <scope>NUCLEOTIDE SEQUENCE [LARGE SCALE GENOMIC DNA]</scope>
    <source>
        <strain evidence="4">TF1</strain>
    </source>
</reference>
<dbReference type="InterPro" id="IPR041682">
    <property type="entry name" value="AAA_14"/>
</dbReference>
<proteinExistence type="predicted"/>
<dbReference type="KEGG" id="cthi:THC_1185"/>
<dbReference type="PATRIC" id="fig|1653476.3.peg.1228"/>
<dbReference type="PANTHER" id="PTHR33295">
    <property type="entry name" value="ATPASE"/>
    <property type="match status" value="1"/>
</dbReference>
<dbReference type="Gene3D" id="3.40.50.300">
    <property type="entry name" value="P-loop containing nucleotide triphosphate hydrolases"/>
    <property type="match status" value="1"/>
</dbReference>